<dbReference type="AlphaFoldDB" id="A0A1G2BQ02"/>
<comment type="subcellular location">
    <subcellularLocation>
        <location evidence="1">Membrane</location>
        <topology evidence="1">Single-pass membrane protein</topology>
    </subcellularLocation>
</comment>
<dbReference type="Proteomes" id="UP000178109">
    <property type="component" value="Unassembled WGS sequence"/>
</dbReference>
<sequence length="149" mass="15192">MITQSKKGFTLIELLVVIAIIGILSTLAVVSLNNAREKARDAKRVSDIKQIQTALELYFADSNGYPPGTGVVLGGASGQTLSEAGFTASASQSGTVYMAQVPSNPSPGGASYTYTQTSSGVSYNIGFTLEGQTGGLAGTAHTATPSGIQ</sequence>
<dbReference type="NCBIfam" id="TIGR02532">
    <property type="entry name" value="IV_pilin_GFxxxE"/>
    <property type="match status" value="1"/>
</dbReference>
<feature type="transmembrane region" description="Helical" evidence="6">
    <location>
        <begin position="12"/>
        <end position="32"/>
    </location>
</feature>
<dbReference type="GO" id="GO:0015628">
    <property type="term" value="P:protein secretion by the type II secretion system"/>
    <property type="evidence" value="ECO:0007669"/>
    <property type="project" value="InterPro"/>
</dbReference>
<accession>A0A1G2BQ02</accession>
<gene>
    <name evidence="7" type="ORF">A3H70_02505</name>
</gene>
<dbReference type="PROSITE" id="PS00409">
    <property type="entry name" value="PROKAR_NTER_METHYL"/>
    <property type="match status" value="1"/>
</dbReference>
<dbReference type="SUPFAM" id="SSF54523">
    <property type="entry name" value="Pili subunits"/>
    <property type="match status" value="1"/>
</dbReference>
<dbReference type="STRING" id="1798553.A3H70_02505"/>
<evidence type="ECO:0000313" key="8">
    <source>
        <dbReference type="Proteomes" id="UP000178109"/>
    </source>
</evidence>
<keyword evidence="5 6" id="KW-0472">Membrane</keyword>
<dbReference type="PRINTS" id="PR00813">
    <property type="entry name" value="BCTERIALGSPG"/>
</dbReference>
<keyword evidence="4 6" id="KW-1133">Transmembrane helix</keyword>
<dbReference type="InterPro" id="IPR045584">
    <property type="entry name" value="Pilin-like"/>
</dbReference>
<dbReference type="EMBL" id="MHKO01000051">
    <property type="protein sequence ID" value="OGY91193.1"/>
    <property type="molecule type" value="Genomic_DNA"/>
</dbReference>
<comment type="caution">
    <text evidence="7">The sequence shown here is derived from an EMBL/GenBank/DDBJ whole genome shotgun (WGS) entry which is preliminary data.</text>
</comment>
<evidence type="ECO:0000313" key="7">
    <source>
        <dbReference type="EMBL" id="OGY91193.1"/>
    </source>
</evidence>
<dbReference type="InterPro" id="IPR000983">
    <property type="entry name" value="Bac_GSPG_pilin"/>
</dbReference>
<evidence type="ECO:0000256" key="1">
    <source>
        <dbReference type="ARBA" id="ARBA00004167"/>
    </source>
</evidence>
<keyword evidence="3 6" id="KW-0812">Transmembrane</keyword>
<dbReference type="Gene3D" id="3.30.700.10">
    <property type="entry name" value="Glycoprotein, Type 4 Pilin"/>
    <property type="match status" value="1"/>
</dbReference>
<evidence type="ECO:0000256" key="3">
    <source>
        <dbReference type="ARBA" id="ARBA00022692"/>
    </source>
</evidence>
<keyword evidence="2" id="KW-0488">Methylation</keyword>
<proteinExistence type="predicted"/>
<evidence type="ECO:0000256" key="6">
    <source>
        <dbReference type="SAM" id="Phobius"/>
    </source>
</evidence>
<evidence type="ECO:0008006" key="9">
    <source>
        <dbReference type="Google" id="ProtNLM"/>
    </source>
</evidence>
<protein>
    <recommendedName>
        <fullName evidence="9">Type II secretion system protein GspG C-terminal domain-containing protein</fullName>
    </recommendedName>
</protein>
<dbReference type="PANTHER" id="PTHR30093">
    <property type="entry name" value="GENERAL SECRETION PATHWAY PROTEIN G"/>
    <property type="match status" value="1"/>
</dbReference>
<evidence type="ECO:0000256" key="5">
    <source>
        <dbReference type="ARBA" id="ARBA00023136"/>
    </source>
</evidence>
<name>A0A1G2BQ02_9BACT</name>
<evidence type="ECO:0000256" key="4">
    <source>
        <dbReference type="ARBA" id="ARBA00022989"/>
    </source>
</evidence>
<dbReference type="GO" id="GO:0016020">
    <property type="term" value="C:membrane"/>
    <property type="evidence" value="ECO:0007669"/>
    <property type="project" value="UniProtKB-SubCell"/>
</dbReference>
<dbReference type="GO" id="GO:0015627">
    <property type="term" value="C:type II protein secretion system complex"/>
    <property type="evidence" value="ECO:0007669"/>
    <property type="project" value="InterPro"/>
</dbReference>
<dbReference type="InterPro" id="IPR012902">
    <property type="entry name" value="N_methyl_site"/>
</dbReference>
<dbReference type="Pfam" id="PF07963">
    <property type="entry name" value="N_methyl"/>
    <property type="match status" value="1"/>
</dbReference>
<dbReference type="PANTHER" id="PTHR30093:SF44">
    <property type="entry name" value="TYPE II SECRETION SYSTEM CORE PROTEIN G"/>
    <property type="match status" value="1"/>
</dbReference>
<reference evidence="7 8" key="1">
    <citation type="journal article" date="2016" name="Nat. Commun.">
        <title>Thousands of microbial genomes shed light on interconnected biogeochemical processes in an aquifer system.</title>
        <authorList>
            <person name="Anantharaman K."/>
            <person name="Brown C.T."/>
            <person name="Hug L.A."/>
            <person name="Sharon I."/>
            <person name="Castelle C.J."/>
            <person name="Probst A.J."/>
            <person name="Thomas B.C."/>
            <person name="Singh A."/>
            <person name="Wilkins M.J."/>
            <person name="Karaoz U."/>
            <person name="Brodie E.L."/>
            <person name="Williams K.H."/>
            <person name="Hubbard S.S."/>
            <person name="Banfield J.F."/>
        </authorList>
    </citation>
    <scope>NUCLEOTIDE SEQUENCE [LARGE SCALE GENOMIC DNA]</scope>
</reference>
<evidence type="ECO:0000256" key="2">
    <source>
        <dbReference type="ARBA" id="ARBA00022481"/>
    </source>
</evidence>
<organism evidence="7 8">
    <name type="scientific">Candidatus Komeilibacteria bacterium RIFCSPLOWO2_02_FULL_48_11</name>
    <dbReference type="NCBI Taxonomy" id="1798553"/>
    <lineage>
        <taxon>Bacteria</taxon>
        <taxon>Candidatus Komeiliibacteriota</taxon>
    </lineage>
</organism>